<keyword evidence="7" id="KW-1185">Reference proteome</keyword>
<comment type="function">
    <text evidence="4">Catalyzes the reversible isomerization-deamination of glucosamine 6-phosphate (GlcN6P) to form fructose 6-phosphate (Fru6P) and ammonium ion.</text>
</comment>
<dbReference type="GO" id="GO:0019262">
    <property type="term" value="P:N-acetylneuraminate catabolic process"/>
    <property type="evidence" value="ECO:0007669"/>
    <property type="project" value="UniProtKB-UniRule"/>
</dbReference>
<evidence type="ECO:0000256" key="1">
    <source>
        <dbReference type="ARBA" id="ARBA00000644"/>
    </source>
</evidence>
<dbReference type="Proteomes" id="UP000198860">
    <property type="component" value="Unassembled WGS sequence"/>
</dbReference>
<dbReference type="GO" id="GO:0006043">
    <property type="term" value="P:glucosamine catabolic process"/>
    <property type="evidence" value="ECO:0007669"/>
    <property type="project" value="TreeGrafter"/>
</dbReference>
<comment type="pathway">
    <text evidence="4">Amino-sugar metabolism; N-acetylneuraminate degradation; D-fructose 6-phosphate from N-acetylneuraminate: step 5/5.</text>
</comment>
<dbReference type="STRING" id="240303.SAMN05421677_12158"/>
<dbReference type="Gene3D" id="3.40.50.1360">
    <property type="match status" value="1"/>
</dbReference>
<organism evidence="6 7">
    <name type="scientific">Halobacillus aidingensis</name>
    <dbReference type="NCBI Taxonomy" id="240303"/>
    <lineage>
        <taxon>Bacteria</taxon>
        <taxon>Bacillati</taxon>
        <taxon>Bacillota</taxon>
        <taxon>Bacilli</taxon>
        <taxon>Bacillales</taxon>
        <taxon>Bacillaceae</taxon>
        <taxon>Halobacillus</taxon>
    </lineage>
</organism>
<dbReference type="HAMAP" id="MF_01241">
    <property type="entry name" value="GlcN6P_deamin"/>
    <property type="match status" value="1"/>
</dbReference>
<dbReference type="UniPathway" id="UPA00629">
    <property type="reaction ID" value="UER00684"/>
</dbReference>
<gene>
    <name evidence="4" type="primary">nagB</name>
    <name evidence="6" type="ORF">SAMN05421677_12158</name>
</gene>
<dbReference type="GO" id="GO:0006046">
    <property type="term" value="P:N-acetylglucosamine catabolic process"/>
    <property type="evidence" value="ECO:0007669"/>
    <property type="project" value="UniProtKB-UniRule"/>
</dbReference>
<feature type="active site" description="Proton acceptor; for enolization step" evidence="4">
    <location>
        <position position="67"/>
    </location>
</feature>
<dbReference type="CDD" id="cd01399">
    <property type="entry name" value="GlcN6P_deaminase"/>
    <property type="match status" value="1"/>
</dbReference>
<dbReference type="RefSeq" id="WP_089654254.1">
    <property type="nucleotide sequence ID" value="NZ_FNIZ01000021.1"/>
</dbReference>
<feature type="active site" description="Proton acceptor; for ring-opening step" evidence="4">
    <location>
        <position position="138"/>
    </location>
</feature>
<accession>A0A1H0THP2</accession>
<keyword evidence="2 4" id="KW-0378">Hydrolase</keyword>
<dbReference type="SUPFAM" id="SSF100950">
    <property type="entry name" value="NagB/RpiA/CoA transferase-like"/>
    <property type="match status" value="1"/>
</dbReference>
<dbReference type="NCBIfam" id="TIGR00502">
    <property type="entry name" value="nagB"/>
    <property type="match status" value="1"/>
</dbReference>
<evidence type="ECO:0000256" key="3">
    <source>
        <dbReference type="ARBA" id="ARBA00023277"/>
    </source>
</evidence>
<keyword evidence="3 4" id="KW-0119">Carbohydrate metabolism</keyword>
<dbReference type="GO" id="GO:0004342">
    <property type="term" value="F:glucosamine-6-phosphate deaminase activity"/>
    <property type="evidence" value="ECO:0007669"/>
    <property type="project" value="UniProtKB-UniRule"/>
</dbReference>
<dbReference type="OrthoDB" id="9791139at2"/>
<sequence length="245" mass="27798">MNIIVAKDYKEMSQAASQMIEEQITKKPDAVLGLATGGTPLGTYKELIRSYKEGRADYRFLSTINLDEYVGLDPEHHQSYRYFMNQNFFQFINIDKKNTYIPYGKTEGLEQECRRYEEVIDTVGPPDLQLLGIGENGHIGFNEPGTSFDSETHIVHLTHSTREANARFFESMEDVPTKAITMGIRSIMKSKKIILLASGERKADAICQLIHGEPDEQFPASSLKNHDDLTLIVDEDAYKKVQRKG</sequence>
<dbReference type="AlphaFoldDB" id="A0A1H0THP2"/>
<name>A0A1H0THP2_HALAD</name>
<evidence type="ECO:0000313" key="7">
    <source>
        <dbReference type="Proteomes" id="UP000198860"/>
    </source>
</evidence>
<dbReference type="InterPro" id="IPR004547">
    <property type="entry name" value="Glucosamine6P_isomerase"/>
</dbReference>
<dbReference type="GO" id="GO:0005737">
    <property type="term" value="C:cytoplasm"/>
    <property type="evidence" value="ECO:0007669"/>
    <property type="project" value="TreeGrafter"/>
</dbReference>
<comment type="catalytic activity">
    <reaction evidence="1 4">
        <text>alpha-D-glucosamine 6-phosphate + H2O = beta-D-fructose 6-phosphate + NH4(+)</text>
        <dbReference type="Rhea" id="RHEA:12172"/>
        <dbReference type="ChEBI" id="CHEBI:15377"/>
        <dbReference type="ChEBI" id="CHEBI:28938"/>
        <dbReference type="ChEBI" id="CHEBI:57634"/>
        <dbReference type="ChEBI" id="CHEBI:75989"/>
        <dbReference type="EC" id="3.5.99.6"/>
    </reaction>
</comment>
<evidence type="ECO:0000259" key="5">
    <source>
        <dbReference type="Pfam" id="PF01182"/>
    </source>
</evidence>
<reference evidence="7" key="1">
    <citation type="submission" date="2016-10" db="EMBL/GenBank/DDBJ databases">
        <authorList>
            <person name="Varghese N."/>
            <person name="Submissions S."/>
        </authorList>
    </citation>
    <scope>NUCLEOTIDE SEQUENCE [LARGE SCALE GENOMIC DNA]</scope>
    <source>
        <strain evidence="7">CGMCC 1.3703</strain>
    </source>
</reference>
<feature type="active site" description="For ring-opening step" evidence="4">
    <location>
        <position position="136"/>
    </location>
</feature>
<dbReference type="PANTHER" id="PTHR11280">
    <property type="entry name" value="GLUCOSAMINE-6-PHOSPHATE ISOMERASE"/>
    <property type="match status" value="1"/>
</dbReference>
<dbReference type="PANTHER" id="PTHR11280:SF5">
    <property type="entry name" value="GLUCOSAMINE-6-PHOSPHATE ISOMERASE"/>
    <property type="match status" value="1"/>
</dbReference>
<evidence type="ECO:0000313" key="6">
    <source>
        <dbReference type="EMBL" id="SDP53557.1"/>
    </source>
</evidence>
<evidence type="ECO:0000256" key="4">
    <source>
        <dbReference type="HAMAP-Rule" id="MF_01241"/>
    </source>
</evidence>
<feature type="domain" description="Glucosamine/galactosamine-6-phosphate isomerase" evidence="5">
    <location>
        <begin position="11"/>
        <end position="227"/>
    </location>
</feature>
<dbReference type="Pfam" id="PF01182">
    <property type="entry name" value="Glucosamine_iso"/>
    <property type="match status" value="1"/>
</dbReference>
<protein>
    <recommendedName>
        <fullName evidence="4">Glucosamine-6-phosphate deaminase</fullName>
        <ecNumber evidence="4">3.5.99.6</ecNumber>
    </recommendedName>
    <alternativeName>
        <fullName evidence="4">GlcN6P deaminase</fullName>
        <shortName evidence="4">GNPDA</shortName>
    </alternativeName>
    <alternativeName>
        <fullName evidence="4">Glucosamine-6-phosphate isomerase</fullName>
    </alternativeName>
</protein>
<dbReference type="FunFam" id="3.40.50.1360:FF:000003">
    <property type="entry name" value="Glucosamine-6-phosphate deaminase"/>
    <property type="match status" value="1"/>
</dbReference>
<comment type="similarity">
    <text evidence="4">Belongs to the glucosamine/galactosamine-6-phosphate isomerase family. NagB subfamily.</text>
</comment>
<evidence type="ECO:0000256" key="2">
    <source>
        <dbReference type="ARBA" id="ARBA00022801"/>
    </source>
</evidence>
<dbReference type="GO" id="GO:0005975">
    <property type="term" value="P:carbohydrate metabolic process"/>
    <property type="evidence" value="ECO:0007669"/>
    <property type="project" value="InterPro"/>
</dbReference>
<dbReference type="InterPro" id="IPR006148">
    <property type="entry name" value="Glc/Gal-6P_isomerase"/>
</dbReference>
<dbReference type="EMBL" id="FNIZ01000021">
    <property type="protein sequence ID" value="SDP53557.1"/>
    <property type="molecule type" value="Genomic_DNA"/>
</dbReference>
<comment type="caution">
    <text evidence="4">Lacks conserved residue(s) required for the propagation of feature annotation.</text>
</comment>
<feature type="active site" description="For ring-opening step" evidence="4">
    <location>
        <position position="143"/>
    </location>
</feature>
<proteinExistence type="inferred from homology"/>
<dbReference type="EC" id="3.5.99.6" evidence="4"/>
<dbReference type="InterPro" id="IPR037171">
    <property type="entry name" value="NagB/RpiA_transferase-like"/>
</dbReference>
<dbReference type="GO" id="GO:0042802">
    <property type="term" value="F:identical protein binding"/>
    <property type="evidence" value="ECO:0007669"/>
    <property type="project" value="TreeGrafter"/>
</dbReference>